<keyword evidence="3" id="KW-1185">Reference proteome</keyword>
<dbReference type="Gene3D" id="2.30.30.40">
    <property type="entry name" value="SH3 Domains"/>
    <property type="match status" value="1"/>
</dbReference>
<dbReference type="STRING" id="377629.TERTU_3936"/>
<dbReference type="PROSITE" id="PS51781">
    <property type="entry name" value="SH3B"/>
    <property type="match status" value="1"/>
</dbReference>
<evidence type="ECO:0000313" key="3">
    <source>
        <dbReference type="Proteomes" id="UP000009080"/>
    </source>
</evidence>
<sequence>MHTGPGHSHPIFHVVEKGETLHISKRYTDWYKARTLKGKVGWVHRDELRDTLGLQGEEIVFNEADREAYRDRTWELGVGGGSFSGSRSLSTYLGLHMTRNLSTELRYTQAFGSFSNSKLLALNILHEPFPDWKVSPFFTLGSGVIRINPSSDIVQTEERDNSVLTVGGGFLFYVSRSFLFRVEYNDHTLLTERESNEEVDEWKAGFSVFF</sequence>
<dbReference type="InterPro" id="IPR011250">
    <property type="entry name" value="OMP/PagP_B-barrel"/>
</dbReference>
<dbReference type="Pfam" id="PF08239">
    <property type="entry name" value="SH3_3"/>
    <property type="match status" value="1"/>
</dbReference>
<accession>C5BTL6</accession>
<name>C5BTL6_TERTT</name>
<dbReference type="AlphaFoldDB" id="C5BTL6"/>
<dbReference type="KEGG" id="ttu:TERTU_3936"/>
<reference evidence="2 3" key="1">
    <citation type="journal article" date="2009" name="PLoS ONE">
        <title>The complete genome of Teredinibacter turnerae T7901: an intracellular endosymbiont of marine wood-boring bivalves (shipworms).</title>
        <authorList>
            <person name="Yang J.C."/>
            <person name="Madupu R."/>
            <person name="Durkin A.S."/>
            <person name="Ekborg N.A."/>
            <person name="Pedamallu C.S."/>
            <person name="Hostetler J.B."/>
            <person name="Radune D."/>
            <person name="Toms B.S."/>
            <person name="Henrissat B."/>
            <person name="Coutinho P.M."/>
            <person name="Schwarz S."/>
            <person name="Field L."/>
            <person name="Trindade-Silva A.E."/>
            <person name="Soares C.A.G."/>
            <person name="Elshahawi S."/>
            <person name="Hanora A."/>
            <person name="Schmidt E.W."/>
            <person name="Haygood M.G."/>
            <person name="Posfai J."/>
            <person name="Benner J."/>
            <person name="Madinger C."/>
            <person name="Nove J."/>
            <person name="Anton B."/>
            <person name="Chaudhary K."/>
            <person name="Foster J."/>
            <person name="Holman A."/>
            <person name="Kumar S."/>
            <person name="Lessard P.A."/>
            <person name="Luyten Y.A."/>
            <person name="Slatko B."/>
            <person name="Wood N."/>
            <person name="Wu B."/>
            <person name="Teplitski M."/>
            <person name="Mougous J.D."/>
            <person name="Ward N."/>
            <person name="Eisen J.A."/>
            <person name="Badger J.H."/>
            <person name="Distel D.L."/>
        </authorList>
    </citation>
    <scope>NUCLEOTIDE SEQUENCE [LARGE SCALE GENOMIC DNA]</scope>
    <source>
        <strain evidence="3">ATCC 39867 / T7901</strain>
    </source>
</reference>
<dbReference type="HOGENOM" id="CLU_078750_0_0_6"/>
<dbReference type="EMBL" id="CP001614">
    <property type="protein sequence ID" value="ACR14383.1"/>
    <property type="molecule type" value="Genomic_DNA"/>
</dbReference>
<dbReference type="Gene3D" id="2.40.160.20">
    <property type="match status" value="1"/>
</dbReference>
<gene>
    <name evidence="2" type="ordered locus">TERTU_3936</name>
</gene>
<organism evidence="2 3">
    <name type="scientific">Teredinibacter turnerae (strain ATCC 39867 / T7901)</name>
    <dbReference type="NCBI Taxonomy" id="377629"/>
    <lineage>
        <taxon>Bacteria</taxon>
        <taxon>Pseudomonadati</taxon>
        <taxon>Pseudomonadota</taxon>
        <taxon>Gammaproteobacteria</taxon>
        <taxon>Cellvibrionales</taxon>
        <taxon>Cellvibrionaceae</taxon>
        <taxon>Teredinibacter</taxon>
    </lineage>
</organism>
<dbReference type="SUPFAM" id="SSF56925">
    <property type="entry name" value="OMPA-like"/>
    <property type="match status" value="1"/>
</dbReference>
<evidence type="ECO:0000259" key="1">
    <source>
        <dbReference type="PROSITE" id="PS51781"/>
    </source>
</evidence>
<proteinExistence type="predicted"/>
<dbReference type="InterPro" id="IPR003646">
    <property type="entry name" value="SH3-like_bac-type"/>
</dbReference>
<feature type="domain" description="SH3b" evidence="1">
    <location>
        <begin position="1"/>
        <end position="52"/>
    </location>
</feature>
<dbReference type="eggNOG" id="COG3807">
    <property type="taxonomic scope" value="Bacteria"/>
</dbReference>
<evidence type="ECO:0000313" key="2">
    <source>
        <dbReference type="EMBL" id="ACR14383.1"/>
    </source>
</evidence>
<dbReference type="Proteomes" id="UP000009080">
    <property type="component" value="Chromosome"/>
</dbReference>
<protein>
    <submittedName>
        <fullName evidence="2">Bacterial SH3 domain protein</fullName>
    </submittedName>
</protein>